<dbReference type="Pfam" id="PF03748">
    <property type="entry name" value="FliL"/>
    <property type="match status" value="1"/>
</dbReference>
<evidence type="ECO:0000256" key="9">
    <source>
        <dbReference type="ARBA" id="ARBA00023136"/>
    </source>
</evidence>
<dbReference type="Proteomes" id="UP000028702">
    <property type="component" value="Unassembled WGS sequence"/>
</dbReference>
<evidence type="ECO:0000256" key="6">
    <source>
        <dbReference type="ARBA" id="ARBA00022692"/>
    </source>
</evidence>
<keyword evidence="11" id="KW-0732">Signal</keyword>
<keyword evidence="13" id="KW-1185">Reference proteome</keyword>
<comment type="function">
    <text evidence="1 10">Controls the rotational direction of flagella during chemotaxis.</text>
</comment>
<dbReference type="GO" id="GO:0006935">
    <property type="term" value="P:chemotaxis"/>
    <property type="evidence" value="ECO:0007669"/>
    <property type="project" value="UniProtKB-KW"/>
</dbReference>
<evidence type="ECO:0000256" key="2">
    <source>
        <dbReference type="ARBA" id="ARBA00004162"/>
    </source>
</evidence>
<organism evidence="12 13">
    <name type="scientific">Tepidicaulis marinus</name>
    <dbReference type="NCBI Taxonomy" id="1333998"/>
    <lineage>
        <taxon>Bacteria</taxon>
        <taxon>Pseudomonadati</taxon>
        <taxon>Pseudomonadota</taxon>
        <taxon>Alphaproteobacteria</taxon>
        <taxon>Hyphomicrobiales</taxon>
        <taxon>Parvibaculaceae</taxon>
        <taxon>Tepidicaulis</taxon>
    </lineage>
</organism>
<dbReference type="GO" id="GO:0071973">
    <property type="term" value="P:bacterial-type flagellum-dependent cell motility"/>
    <property type="evidence" value="ECO:0007669"/>
    <property type="project" value="InterPro"/>
</dbReference>
<dbReference type="RefSeq" id="WP_052379338.1">
    <property type="nucleotide sequence ID" value="NZ_BBIO01000008.1"/>
</dbReference>
<name>A0A081BB24_9HYPH</name>
<dbReference type="GO" id="GO:0009425">
    <property type="term" value="C:bacterial-type flagellum basal body"/>
    <property type="evidence" value="ECO:0007669"/>
    <property type="project" value="InterPro"/>
</dbReference>
<evidence type="ECO:0000256" key="1">
    <source>
        <dbReference type="ARBA" id="ARBA00002254"/>
    </source>
</evidence>
<dbReference type="STRING" id="1333998.M2A_1741"/>
<proteinExistence type="inferred from homology"/>
<evidence type="ECO:0000256" key="8">
    <source>
        <dbReference type="ARBA" id="ARBA00022989"/>
    </source>
</evidence>
<keyword evidence="6" id="KW-0812">Transmembrane</keyword>
<dbReference type="EMBL" id="BBIO01000008">
    <property type="protein sequence ID" value="GAK45242.1"/>
    <property type="molecule type" value="Genomic_DNA"/>
</dbReference>
<comment type="caution">
    <text evidence="12">The sequence shown here is derived from an EMBL/GenBank/DDBJ whole genome shotgun (WGS) entry which is preliminary data.</text>
</comment>
<reference evidence="12 13" key="1">
    <citation type="submission" date="2014-07" db="EMBL/GenBank/DDBJ databases">
        <title>Tepidicaulis marinum gen. nov., sp. nov., a novel marine bacterium denitrifying nitrate to nitrous oxide strictly under microaerobic conditions.</title>
        <authorList>
            <person name="Takeuchi M."/>
            <person name="Yamagishi T."/>
            <person name="Kamagata Y."/>
            <person name="Oshima K."/>
            <person name="Hattori M."/>
            <person name="Katayama T."/>
            <person name="Hanada S."/>
            <person name="Tamaki H."/>
            <person name="Marumo K."/>
            <person name="Maeda H."/>
            <person name="Nedachi M."/>
            <person name="Iwasaki W."/>
            <person name="Suwa Y."/>
            <person name="Sakata S."/>
        </authorList>
    </citation>
    <scope>NUCLEOTIDE SEQUENCE [LARGE SCALE GENOMIC DNA]</scope>
    <source>
        <strain evidence="12 13">MA2</strain>
    </source>
</reference>
<keyword evidence="8" id="KW-1133">Transmembrane helix</keyword>
<evidence type="ECO:0000256" key="11">
    <source>
        <dbReference type="SAM" id="SignalP"/>
    </source>
</evidence>
<dbReference type="InterPro" id="IPR005503">
    <property type="entry name" value="FliL"/>
</dbReference>
<keyword evidence="4" id="KW-1003">Cell membrane</keyword>
<feature type="chain" id="PRO_5001754908" description="Flagellar protein FliL" evidence="11">
    <location>
        <begin position="26"/>
        <end position="156"/>
    </location>
</feature>
<keyword evidence="5 10" id="KW-0145">Chemotaxis</keyword>
<keyword evidence="10" id="KW-0997">Cell inner membrane</keyword>
<gene>
    <name evidence="12" type="ORF">M2A_1741</name>
</gene>
<evidence type="ECO:0000313" key="13">
    <source>
        <dbReference type="Proteomes" id="UP000028702"/>
    </source>
</evidence>
<evidence type="ECO:0000313" key="12">
    <source>
        <dbReference type="EMBL" id="GAK45242.1"/>
    </source>
</evidence>
<evidence type="ECO:0000256" key="7">
    <source>
        <dbReference type="ARBA" id="ARBA00022779"/>
    </source>
</evidence>
<evidence type="ECO:0000256" key="5">
    <source>
        <dbReference type="ARBA" id="ARBA00022500"/>
    </source>
</evidence>
<keyword evidence="7 10" id="KW-0283">Flagellar rotation</keyword>
<comment type="similarity">
    <text evidence="3 10">Belongs to the FliL family.</text>
</comment>
<dbReference type="GO" id="GO:0005886">
    <property type="term" value="C:plasma membrane"/>
    <property type="evidence" value="ECO:0007669"/>
    <property type="project" value="UniProtKB-SubCell"/>
</dbReference>
<evidence type="ECO:0000256" key="4">
    <source>
        <dbReference type="ARBA" id="ARBA00022475"/>
    </source>
</evidence>
<keyword evidence="9 10" id="KW-0472">Membrane</keyword>
<protein>
    <recommendedName>
        <fullName evidence="10">Flagellar protein FliL</fullName>
    </recommendedName>
</protein>
<feature type="signal peptide" evidence="11">
    <location>
        <begin position="1"/>
        <end position="25"/>
    </location>
</feature>
<comment type="subcellular location">
    <subcellularLocation>
        <location evidence="10">Cell inner membrane</location>
    </subcellularLocation>
    <subcellularLocation>
        <location evidence="2">Cell membrane</location>
        <topology evidence="2">Single-pass membrane protein</topology>
    </subcellularLocation>
</comment>
<evidence type="ECO:0000256" key="3">
    <source>
        <dbReference type="ARBA" id="ARBA00008281"/>
    </source>
</evidence>
<evidence type="ECO:0000256" key="10">
    <source>
        <dbReference type="RuleBase" id="RU364125"/>
    </source>
</evidence>
<accession>A0A081BB24</accession>
<dbReference type="AlphaFoldDB" id="A0A081BB24"/>
<sequence>MPDLKVFRFVFVCLLIGGAIGTAMAFDAAARLRAAEAPPAAETDPDKPSSLHVETGQFVVPLLEEGRTEAFLLAEVALEMTDAGTAARHRADTSILRDIMLRHFFEAAEEGRVLPSKADPATLRDSLKHALNRELGTAAVAQVLFDRLLLQENVRR</sequence>